<keyword evidence="4" id="KW-0418">Kinase</keyword>
<dbReference type="InterPro" id="IPR042213">
    <property type="entry name" value="NBD_C_sf"/>
</dbReference>
<dbReference type="OrthoDB" id="9778478at2"/>
<dbReference type="AlphaFoldDB" id="A0A316G7X9"/>
<dbReference type="EMBL" id="QGGV01000006">
    <property type="protein sequence ID" value="PWK55820.1"/>
    <property type="molecule type" value="Genomic_DNA"/>
</dbReference>
<comment type="caution">
    <text evidence="9">The sequence shown here is derived from an EMBL/GenBank/DDBJ whole genome shotgun (WGS) entry which is preliminary data.</text>
</comment>
<evidence type="ECO:0000256" key="2">
    <source>
        <dbReference type="ARBA" id="ARBA00022679"/>
    </source>
</evidence>
<keyword evidence="5" id="KW-0067">ATP-binding</keyword>
<dbReference type="GO" id="GO:0016301">
    <property type="term" value="F:kinase activity"/>
    <property type="evidence" value="ECO:0007669"/>
    <property type="project" value="UniProtKB-KW"/>
</dbReference>
<protein>
    <submittedName>
        <fullName evidence="9">Uncharacterized protein YgbK (DUF1537 family)</fullName>
    </submittedName>
</protein>
<dbReference type="InterPro" id="IPR010737">
    <property type="entry name" value="4-carb_acid_sugar_kinase_N"/>
</dbReference>
<comment type="similarity">
    <text evidence="1">Belongs to the four-carbon acid sugar kinase family.</text>
</comment>
<keyword evidence="10" id="KW-1185">Reference proteome</keyword>
<keyword evidence="2" id="KW-0808">Transferase</keyword>
<feature type="domain" description="Four-carbon acid sugar kinase N-terminal" evidence="7">
    <location>
        <begin position="5"/>
        <end position="121"/>
    </location>
</feature>
<dbReference type="RefSeq" id="WP_109759882.1">
    <property type="nucleotide sequence ID" value="NZ_CP034588.1"/>
</dbReference>
<organism evidence="9 10">
    <name type="scientific">Silicimonas algicola</name>
    <dbReference type="NCBI Taxonomy" id="1826607"/>
    <lineage>
        <taxon>Bacteria</taxon>
        <taxon>Pseudomonadati</taxon>
        <taxon>Pseudomonadota</taxon>
        <taxon>Alphaproteobacteria</taxon>
        <taxon>Rhodobacterales</taxon>
        <taxon>Paracoccaceae</taxon>
    </lineage>
</organism>
<evidence type="ECO:0000313" key="9">
    <source>
        <dbReference type="EMBL" id="PWK55820.1"/>
    </source>
</evidence>
<feature type="domain" description="Four-carbon acid sugar kinase nucleotide binding" evidence="8">
    <location>
        <begin position="258"/>
        <end position="329"/>
    </location>
</feature>
<dbReference type="Gene3D" id="3.40.50.10840">
    <property type="entry name" value="Putative sugar-binding, N-terminal domain"/>
    <property type="match status" value="1"/>
</dbReference>
<dbReference type="Pfam" id="PF07005">
    <property type="entry name" value="SBD_N"/>
    <property type="match status" value="1"/>
</dbReference>
<sequence length="341" mass="34248">MLQVAIIADDLTGALDAAAPFAGVAGGVVVATRPETLGAALATNSGVVSVSTRSREVHPEEAQRRVAAVLAELPKGLRLFKKIDSRLKGNVASELEAFGDRQMIVAPAIPEFGRIVRNGHLEGFGIDMPLAVSKALGAASDRAAIPDTVTASDMREVLRLAGEGAVLVGARGLASALASSLGVVAAPAPVRLPGPVCIAIGSTDPITLSQVAQLAQHGEGVQHVRAVSGRVPLAPDGALAPVTLLQIVGGRDDDVGTTSRRFAEGAASWLGGARSIIVSGGATAEACLDALGIDVLSLKGEALPGLPVSEGGGRTIVTKSGGFGDVDCLLRLVAGAVVTEA</sequence>
<dbReference type="Gene3D" id="3.40.980.20">
    <property type="entry name" value="Four-carbon acid sugar kinase, nucleotide binding domain"/>
    <property type="match status" value="1"/>
</dbReference>
<name>A0A316G7X9_9RHOB</name>
<evidence type="ECO:0000256" key="1">
    <source>
        <dbReference type="ARBA" id="ARBA00005715"/>
    </source>
</evidence>
<dbReference type="InterPro" id="IPR031475">
    <property type="entry name" value="NBD_C"/>
</dbReference>
<evidence type="ECO:0000256" key="4">
    <source>
        <dbReference type="ARBA" id="ARBA00022777"/>
    </source>
</evidence>
<evidence type="ECO:0000256" key="6">
    <source>
        <dbReference type="ARBA" id="ARBA00023277"/>
    </source>
</evidence>
<evidence type="ECO:0000259" key="7">
    <source>
        <dbReference type="Pfam" id="PF07005"/>
    </source>
</evidence>
<keyword evidence="3" id="KW-0547">Nucleotide-binding</keyword>
<dbReference type="Pfam" id="PF17042">
    <property type="entry name" value="NBD_C"/>
    <property type="match status" value="1"/>
</dbReference>
<evidence type="ECO:0000313" key="10">
    <source>
        <dbReference type="Proteomes" id="UP000245390"/>
    </source>
</evidence>
<evidence type="ECO:0000256" key="5">
    <source>
        <dbReference type="ARBA" id="ARBA00022840"/>
    </source>
</evidence>
<dbReference type="GO" id="GO:0005524">
    <property type="term" value="F:ATP binding"/>
    <property type="evidence" value="ECO:0007669"/>
    <property type="project" value="UniProtKB-KW"/>
</dbReference>
<gene>
    <name evidence="9" type="ORF">C8D95_106216</name>
</gene>
<proteinExistence type="inferred from homology"/>
<reference evidence="9 10" key="1">
    <citation type="submission" date="2018-05" db="EMBL/GenBank/DDBJ databases">
        <title>Genomic Encyclopedia of Type Strains, Phase IV (KMG-IV): sequencing the most valuable type-strain genomes for metagenomic binning, comparative biology and taxonomic classification.</title>
        <authorList>
            <person name="Goeker M."/>
        </authorList>
    </citation>
    <scope>NUCLEOTIDE SEQUENCE [LARGE SCALE GENOMIC DNA]</scope>
    <source>
        <strain evidence="9 10">DSM 103371</strain>
    </source>
</reference>
<dbReference type="InterPro" id="IPR037051">
    <property type="entry name" value="4-carb_acid_sugar_kinase_N_sf"/>
</dbReference>
<dbReference type="KEGG" id="salo:EF888_15855"/>
<dbReference type="SUPFAM" id="SSF142764">
    <property type="entry name" value="YgbK-like"/>
    <property type="match status" value="1"/>
</dbReference>
<evidence type="ECO:0000259" key="8">
    <source>
        <dbReference type="Pfam" id="PF17042"/>
    </source>
</evidence>
<dbReference type="Proteomes" id="UP000245390">
    <property type="component" value="Unassembled WGS sequence"/>
</dbReference>
<keyword evidence="6" id="KW-0119">Carbohydrate metabolism</keyword>
<accession>A0A316G7X9</accession>
<evidence type="ECO:0000256" key="3">
    <source>
        <dbReference type="ARBA" id="ARBA00022741"/>
    </source>
</evidence>